<evidence type="ECO:0000313" key="7">
    <source>
        <dbReference type="Proteomes" id="UP001341444"/>
    </source>
</evidence>
<keyword evidence="6" id="KW-0966">Cell projection</keyword>
<dbReference type="Proteomes" id="UP001341444">
    <property type="component" value="Unassembled WGS sequence"/>
</dbReference>
<keyword evidence="7" id="KW-1185">Reference proteome</keyword>
<name>A0ABU6MEG9_9BACI</name>
<gene>
    <name evidence="4 6" type="primary">fliE</name>
    <name evidence="6" type="ORF">P4T90_03105</name>
</gene>
<dbReference type="PANTHER" id="PTHR34653:SF1">
    <property type="entry name" value="FLAGELLAR HOOK-BASAL BODY COMPLEX PROTEIN FLIE"/>
    <property type="match status" value="1"/>
</dbReference>
<dbReference type="HAMAP" id="MF_00724">
    <property type="entry name" value="FliE"/>
    <property type="match status" value="1"/>
</dbReference>
<evidence type="ECO:0000313" key="6">
    <source>
        <dbReference type="EMBL" id="MED1202078.1"/>
    </source>
</evidence>
<comment type="subcellular location">
    <subcellularLocation>
        <location evidence="1 4">Bacterial flagellum basal body</location>
    </subcellularLocation>
</comment>
<evidence type="ECO:0000256" key="1">
    <source>
        <dbReference type="ARBA" id="ARBA00004117"/>
    </source>
</evidence>
<evidence type="ECO:0000256" key="4">
    <source>
        <dbReference type="HAMAP-Rule" id="MF_00724"/>
    </source>
</evidence>
<dbReference type="NCBIfam" id="TIGR00205">
    <property type="entry name" value="fliE"/>
    <property type="match status" value="1"/>
</dbReference>
<evidence type="ECO:0000256" key="5">
    <source>
        <dbReference type="NCBIfam" id="TIGR00205"/>
    </source>
</evidence>
<dbReference type="InterPro" id="IPR001624">
    <property type="entry name" value="FliE"/>
</dbReference>
<dbReference type="EMBL" id="JARMAB010000004">
    <property type="protein sequence ID" value="MED1202078.1"/>
    <property type="molecule type" value="Genomic_DNA"/>
</dbReference>
<proteinExistence type="inferred from homology"/>
<keyword evidence="3 4" id="KW-0975">Bacterial flagellum</keyword>
<dbReference type="PANTHER" id="PTHR34653">
    <property type="match status" value="1"/>
</dbReference>
<keyword evidence="6" id="KW-0969">Cilium</keyword>
<dbReference type="PRINTS" id="PR01006">
    <property type="entry name" value="FLGHOOKFLIE"/>
</dbReference>
<dbReference type="Pfam" id="PF02049">
    <property type="entry name" value="FliE"/>
    <property type="match status" value="1"/>
</dbReference>
<reference evidence="6 7" key="1">
    <citation type="submission" date="2023-03" db="EMBL/GenBank/DDBJ databases">
        <title>Bacillus Genome Sequencing.</title>
        <authorList>
            <person name="Dunlap C."/>
        </authorList>
    </citation>
    <scope>NUCLEOTIDE SEQUENCE [LARGE SCALE GENOMIC DNA]</scope>
    <source>
        <strain evidence="6 7">B-23453</strain>
    </source>
</reference>
<sequence length="104" mass="11415">MAVQNITSIAANLLSPLQTNNIPSNNNSTVNTQNFSDLFKNALNNVNQTQVDSDNLTQQFANGDNVDINQVMIAAQKASVTLQATLEVRNKVVDAYQQMMNMQV</sequence>
<evidence type="ECO:0000256" key="2">
    <source>
        <dbReference type="ARBA" id="ARBA00009272"/>
    </source>
</evidence>
<evidence type="ECO:0000256" key="3">
    <source>
        <dbReference type="ARBA" id="ARBA00023143"/>
    </source>
</evidence>
<protein>
    <recommendedName>
        <fullName evidence="4 5">Flagellar hook-basal body complex protein FliE</fullName>
    </recommendedName>
</protein>
<accession>A0ABU6MEG9</accession>
<keyword evidence="6" id="KW-0282">Flagellum</keyword>
<comment type="similarity">
    <text evidence="2 4">Belongs to the FliE family.</text>
</comment>
<organism evidence="6 7">
    <name type="scientific">Heyndrickxia acidicola</name>
    <dbReference type="NCBI Taxonomy" id="209389"/>
    <lineage>
        <taxon>Bacteria</taxon>
        <taxon>Bacillati</taxon>
        <taxon>Bacillota</taxon>
        <taxon>Bacilli</taxon>
        <taxon>Bacillales</taxon>
        <taxon>Bacillaceae</taxon>
        <taxon>Heyndrickxia</taxon>
    </lineage>
</organism>
<comment type="caution">
    <text evidence="6">The sequence shown here is derived from an EMBL/GenBank/DDBJ whole genome shotgun (WGS) entry which is preliminary data.</text>
</comment>
<dbReference type="RefSeq" id="WP_066264685.1">
    <property type="nucleotide sequence ID" value="NZ_JARMAB010000004.1"/>
</dbReference>